<dbReference type="PRINTS" id="PR00080">
    <property type="entry name" value="SDRFAMILY"/>
</dbReference>
<dbReference type="Gene3D" id="3.40.50.720">
    <property type="entry name" value="NAD(P)-binding Rossmann-like Domain"/>
    <property type="match status" value="1"/>
</dbReference>
<dbReference type="Pfam" id="PF00106">
    <property type="entry name" value="adh_short"/>
    <property type="match status" value="1"/>
</dbReference>
<dbReference type="CDD" id="cd05233">
    <property type="entry name" value="SDR_c"/>
    <property type="match status" value="1"/>
</dbReference>
<dbReference type="PIRSF" id="PIRSF000126">
    <property type="entry name" value="11-beta-HSD1"/>
    <property type="match status" value="1"/>
</dbReference>
<evidence type="ECO:0000313" key="4">
    <source>
        <dbReference type="EMBL" id="QSQ19529.1"/>
    </source>
</evidence>
<evidence type="ECO:0000256" key="1">
    <source>
        <dbReference type="ARBA" id="ARBA00006484"/>
    </source>
</evidence>
<evidence type="ECO:0000256" key="2">
    <source>
        <dbReference type="ARBA" id="ARBA00023002"/>
    </source>
</evidence>
<reference evidence="4 5" key="1">
    <citation type="submission" date="2021-02" db="EMBL/GenBank/DDBJ databases">
        <title>De Novo genome assembly of isolated myxobacteria.</title>
        <authorList>
            <person name="Stevens D.C."/>
        </authorList>
    </citation>
    <scope>NUCLEOTIDE SEQUENCE [LARGE SCALE GENOMIC DNA]</scope>
    <source>
        <strain evidence="5">SCPEA02</strain>
    </source>
</reference>
<dbReference type="PANTHER" id="PTHR44196">
    <property type="entry name" value="DEHYDROGENASE/REDUCTASE SDR FAMILY MEMBER 7B"/>
    <property type="match status" value="1"/>
</dbReference>
<dbReference type="Proteomes" id="UP000662747">
    <property type="component" value="Chromosome"/>
</dbReference>
<gene>
    <name evidence="4" type="ORF">JY651_29960</name>
</gene>
<protein>
    <submittedName>
        <fullName evidence="4">SDR family oxidoreductase</fullName>
    </submittedName>
</protein>
<sequence length="278" mass="29594">MTTPNLLLSRGHRALVTGASGGIGEAFARLLAARGMDLVLVARSEDKLRALASELSKAHGIRAEVLATDLSRTDAPRQLHAACEARGLPVDLLINNAGFGSYGPFDSHPFEREHEQVMLNVTALVDLTRLFLPAMLSRGAGGIINVASTAGFHPVPYMAVYAATKAFVVSFTESLWAETRERGVRVVALNPGPVETGFFDAVGTRDVAVGTMATPEGVAAAGLRALEQGRVSVMPGWRNRIQSSLPRFFPRGFTVRLIARMMKPRTPALPPGAASARG</sequence>
<accession>A0ABX7NKZ9</accession>
<proteinExistence type="inferred from homology"/>
<dbReference type="RefSeq" id="WP_206721113.1">
    <property type="nucleotide sequence ID" value="NZ_CP071090.1"/>
</dbReference>
<comment type="similarity">
    <text evidence="1 3">Belongs to the short-chain dehydrogenases/reductases (SDR) family.</text>
</comment>
<evidence type="ECO:0000256" key="3">
    <source>
        <dbReference type="RuleBase" id="RU000363"/>
    </source>
</evidence>
<dbReference type="InterPro" id="IPR036291">
    <property type="entry name" value="NAD(P)-bd_dom_sf"/>
</dbReference>
<dbReference type="InterPro" id="IPR002347">
    <property type="entry name" value="SDR_fam"/>
</dbReference>
<keyword evidence="2" id="KW-0560">Oxidoreductase</keyword>
<dbReference type="PANTHER" id="PTHR44196:SF2">
    <property type="entry name" value="SHORT-CHAIN DEHYDROGENASE-RELATED"/>
    <property type="match status" value="1"/>
</dbReference>
<keyword evidence="5" id="KW-1185">Reference proteome</keyword>
<organism evidence="4 5">
    <name type="scientific">Pyxidicoccus parkwayensis</name>
    <dbReference type="NCBI Taxonomy" id="2813578"/>
    <lineage>
        <taxon>Bacteria</taxon>
        <taxon>Pseudomonadati</taxon>
        <taxon>Myxococcota</taxon>
        <taxon>Myxococcia</taxon>
        <taxon>Myxococcales</taxon>
        <taxon>Cystobacterineae</taxon>
        <taxon>Myxococcaceae</taxon>
        <taxon>Pyxidicoccus</taxon>
    </lineage>
</organism>
<evidence type="ECO:0000313" key="5">
    <source>
        <dbReference type="Proteomes" id="UP000662747"/>
    </source>
</evidence>
<name>A0ABX7NKZ9_9BACT</name>
<dbReference type="EMBL" id="CP071090">
    <property type="protein sequence ID" value="QSQ19529.1"/>
    <property type="molecule type" value="Genomic_DNA"/>
</dbReference>
<dbReference type="SUPFAM" id="SSF51735">
    <property type="entry name" value="NAD(P)-binding Rossmann-fold domains"/>
    <property type="match status" value="1"/>
</dbReference>
<dbReference type="PRINTS" id="PR00081">
    <property type="entry name" value="GDHRDH"/>
</dbReference>